<dbReference type="SUPFAM" id="SSF54189">
    <property type="entry name" value="Ribosomal proteins S24e, L23 and L15e"/>
    <property type="match status" value="1"/>
</dbReference>
<keyword evidence="3" id="KW-0687">Ribonucleoprotein</keyword>
<protein>
    <recommendedName>
        <fullName evidence="4">Large ribosomal subunit protein uL23m</fullName>
    </recommendedName>
</protein>
<dbReference type="PANTHER" id="PTHR12059:SF5">
    <property type="entry name" value="LARGE RIBOSOMAL SUBUNIT PROTEIN UL23M"/>
    <property type="match status" value="1"/>
</dbReference>
<dbReference type="Pfam" id="PF00276">
    <property type="entry name" value="Ribosomal_L23"/>
    <property type="match status" value="1"/>
</dbReference>
<reference evidence="6 7" key="1">
    <citation type="submission" date="2016-07" db="EMBL/GenBank/DDBJ databases">
        <title>Pervasive Adenine N6-methylation of Active Genes in Fungi.</title>
        <authorList>
            <consortium name="DOE Joint Genome Institute"/>
            <person name="Mondo S.J."/>
            <person name="Dannebaum R.O."/>
            <person name="Kuo R.C."/>
            <person name="Labutti K."/>
            <person name="Haridas S."/>
            <person name="Kuo A."/>
            <person name="Salamov A."/>
            <person name="Ahrendt S.R."/>
            <person name="Lipzen A."/>
            <person name="Sullivan W."/>
            <person name="Andreopoulos W.B."/>
            <person name="Clum A."/>
            <person name="Lindquist E."/>
            <person name="Daum C."/>
            <person name="Ramamoorthy G.K."/>
            <person name="Gryganskyi A."/>
            <person name="Culley D."/>
            <person name="Magnuson J.K."/>
            <person name="James T.Y."/>
            <person name="O'Malley M.A."/>
            <person name="Stajich J.E."/>
            <person name="Spatafora J.W."/>
            <person name="Visel A."/>
            <person name="Grigoriev I.V."/>
        </authorList>
    </citation>
    <scope>NUCLEOTIDE SEQUENCE [LARGE SCALE GENOMIC DNA]</scope>
    <source>
        <strain evidence="6 7">PL171</strain>
    </source>
</reference>
<dbReference type="Gene3D" id="3.30.70.330">
    <property type="match status" value="1"/>
</dbReference>
<keyword evidence="2" id="KW-0689">Ribosomal protein</keyword>
<dbReference type="PANTHER" id="PTHR12059">
    <property type="entry name" value="RIBOSOMAL PROTEIN L23-RELATED"/>
    <property type="match status" value="1"/>
</dbReference>
<dbReference type="GO" id="GO:0032543">
    <property type="term" value="P:mitochondrial translation"/>
    <property type="evidence" value="ECO:0007669"/>
    <property type="project" value="TreeGrafter"/>
</dbReference>
<gene>
    <name evidence="6" type="ORF">BCR44DRAFT_44559</name>
</gene>
<dbReference type="AlphaFoldDB" id="A0A1Y2I091"/>
<keyword evidence="7" id="KW-1185">Reference proteome</keyword>
<evidence type="ECO:0000256" key="4">
    <source>
        <dbReference type="ARBA" id="ARBA00039977"/>
    </source>
</evidence>
<accession>A0A1Y2I091</accession>
<evidence type="ECO:0000256" key="3">
    <source>
        <dbReference type="ARBA" id="ARBA00023274"/>
    </source>
</evidence>
<organism evidence="6 7">
    <name type="scientific">Catenaria anguillulae PL171</name>
    <dbReference type="NCBI Taxonomy" id="765915"/>
    <lineage>
        <taxon>Eukaryota</taxon>
        <taxon>Fungi</taxon>
        <taxon>Fungi incertae sedis</taxon>
        <taxon>Blastocladiomycota</taxon>
        <taxon>Blastocladiomycetes</taxon>
        <taxon>Blastocladiales</taxon>
        <taxon>Catenariaceae</taxon>
        <taxon>Catenaria</taxon>
    </lineage>
</organism>
<evidence type="ECO:0000313" key="7">
    <source>
        <dbReference type="Proteomes" id="UP000193411"/>
    </source>
</evidence>
<dbReference type="GO" id="GO:0005762">
    <property type="term" value="C:mitochondrial large ribosomal subunit"/>
    <property type="evidence" value="ECO:0007669"/>
    <property type="project" value="TreeGrafter"/>
</dbReference>
<evidence type="ECO:0000256" key="2">
    <source>
        <dbReference type="ARBA" id="ARBA00022980"/>
    </source>
</evidence>
<dbReference type="OrthoDB" id="275582at2759"/>
<dbReference type="STRING" id="765915.A0A1Y2I091"/>
<evidence type="ECO:0000256" key="1">
    <source>
        <dbReference type="ARBA" id="ARBA00006700"/>
    </source>
</evidence>
<dbReference type="GO" id="GO:0003735">
    <property type="term" value="F:structural constituent of ribosome"/>
    <property type="evidence" value="ECO:0007669"/>
    <property type="project" value="InterPro"/>
</dbReference>
<comment type="caution">
    <text evidence="6">The sequence shown here is derived from an EMBL/GenBank/DDBJ whole genome shotgun (WGS) entry which is preliminary data.</text>
</comment>
<dbReference type="EMBL" id="MCFL01000003">
    <property type="protein sequence ID" value="ORZ40266.1"/>
    <property type="molecule type" value="Genomic_DNA"/>
</dbReference>
<proteinExistence type="inferred from homology"/>
<dbReference type="InterPro" id="IPR012678">
    <property type="entry name" value="Ribosomal_uL23/eL15/eS24_sf"/>
</dbReference>
<comment type="similarity">
    <text evidence="1">Belongs to the universal ribosomal protein uL23 family.</text>
</comment>
<feature type="region of interest" description="Disordered" evidence="5">
    <location>
        <begin position="107"/>
        <end position="158"/>
    </location>
</feature>
<evidence type="ECO:0000313" key="6">
    <source>
        <dbReference type="EMBL" id="ORZ40266.1"/>
    </source>
</evidence>
<sequence>MAARVRIHLPNVVFTMLHAPDLPAHQVAFKVPQHINKLDIHQYLSKIYQLEVAEVRTMNYLGHKSKQAGGLREIRVPKYKKAIVTLANGNSFTWPAAPSDQELAAIRRPEPRSVGEFGKNSMRKMFKNAAKPTDEGAKDKGAAAEGEKGSSSSDEAKS</sequence>
<dbReference type="InterPro" id="IPR012677">
    <property type="entry name" value="Nucleotide-bd_a/b_plait_sf"/>
</dbReference>
<dbReference type="Proteomes" id="UP000193411">
    <property type="component" value="Unassembled WGS sequence"/>
</dbReference>
<evidence type="ECO:0000256" key="5">
    <source>
        <dbReference type="SAM" id="MobiDB-lite"/>
    </source>
</evidence>
<feature type="compositionally biased region" description="Basic and acidic residues" evidence="5">
    <location>
        <begin position="132"/>
        <end position="158"/>
    </location>
</feature>
<name>A0A1Y2I091_9FUNG</name>
<dbReference type="InterPro" id="IPR013025">
    <property type="entry name" value="Ribosomal_uL23-like"/>
</dbReference>